<proteinExistence type="predicted"/>
<dbReference type="Proteomes" id="UP001215598">
    <property type="component" value="Unassembled WGS sequence"/>
</dbReference>
<sequence>MWLEVIHYGGVKHTGTLSSYLHLPGLPERTKQFFGPIVRHQIIVTHPCAVELSFRPVVQRAVFEDARLPTGRVPSNHRNGNGRQPCTREAKSVVGLTCFLGLLVAPEIALTGRHFFNPVSTTVFWLPPVVLEAKEGTHLDFA</sequence>
<dbReference type="EMBL" id="JARKIB010000021">
    <property type="protein sequence ID" value="KAJ7767759.1"/>
    <property type="molecule type" value="Genomic_DNA"/>
</dbReference>
<comment type="caution">
    <text evidence="1">The sequence shown here is derived from an EMBL/GenBank/DDBJ whole genome shotgun (WGS) entry which is preliminary data.</text>
</comment>
<accession>A0AAD7JR40</accession>
<organism evidence="1 2">
    <name type="scientific">Mycena metata</name>
    <dbReference type="NCBI Taxonomy" id="1033252"/>
    <lineage>
        <taxon>Eukaryota</taxon>
        <taxon>Fungi</taxon>
        <taxon>Dikarya</taxon>
        <taxon>Basidiomycota</taxon>
        <taxon>Agaricomycotina</taxon>
        <taxon>Agaricomycetes</taxon>
        <taxon>Agaricomycetidae</taxon>
        <taxon>Agaricales</taxon>
        <taxon>Marasmiineae</taxon>
        <taxon>Mycenaceae</taxon>
        <taxon>Mycena</taxon>
    </lineage>
</organism>
<reference evidence="1" key="1">
    <citation type="submission" date="2023-03" db="EMBL/GenBank/DDBJ databases">
        <title>Massive genome expansion in bonnet fungi (Mycena s.s.) driven by repeated elements and novel gene families across ecological guilds.</title>
        <authorList>
            <consortium name="Lawrence Berkeley National Laboratory"/>
            <person name="Harder C.B."/>
            <person name="Miyauchi S."/>
            <person name="Viragh M."/>
            <person name="Kuo A."/>
            <person name="Thoen E."/>
            <person name="Andreopoulos B."/>
            <person name="Lu D."/>
            <person name="Skrede I."/>
            <person name="Drula E."/>
            <person name="Henrissat B."/>
            <person name="Morin E."/>
            <person name="Kohler A."/>
            <person name="Barry K."/>
            <person name="LaButti K."/>
            <person name="Morin E."/>
            <person name="Salamov A."/>
            <person name="Lipzen A."/>
            <person name="Mereny Z."/>
            <person name="Hegedus B."/>
            <person name="Baldrian P."/>
            <person name="Stursova M."/>
            <person name="Weitz H."/>
            <person name="Taylor A."/>
            <person name="Grigoriev I.V."/>
            <person name="Nagy L.G."/>
            <person name="Martin F."/>
            <person name="Kauserud H."/>
        </authorList>
    </citation>
    <scope>NUCLEOTIDE SEQUENCE</scope>
    <source>
        <strain evidence="1">CBHHK182m</strain>
    </source>
</reference>
<evidence type="ECO:0000313" key="2">
    <source>
        <dbReference type="Proteomes" id="UP001215598"/>
    </source>
</evidence>
<gene>
    <name evidence="1" type="ORF">B0H16DRAFT_1453384</name>
</gene>
<dbReference type="AlphaFoldDB" id="A0AAD7JR40"/>
<protein>
    <submittedName>
        <fullName evidence="1">Uncharacterized protein</fullName>
    </submittedName>
</protein>
<evidence type="ECO:0000313" key="1">
    <source>
        <dbReference type="EMBL" id="KAJ7767759.1"/>
    </source>
</evidence>
<name>A0AAD7JR40_9AGAR</name>
<keyword evidence="2" id="KW-1185">Reference proteome</keyword>